<dbReference type="OrthoDB" id="437511at2759"/>
<dbReference type="InterPro" id="IPR036985">
    <property type="entry name" value="Transglutaminase-like_sf"/>
</dbReference>
<dbReference type="GO" id="GO:0003810">
    <property type="term" value="F:protein-glutamine gamma-glutamyltransferase activity"/>
    <property type="evidence" value="ECO:0007669"/>
    <property type="project" value="TreeGrafter"/>
</dbReference>
<name>A0A0L8GW76_OCTBM</name>
<dbReference type="SUPFAM" id="SSF81296">
    <property type="entry name" value="E set domains"/>
    <property type="match status" value="1"/>
</dbReference>
<dbReference type="Gene3D" id="3.90.260.10">
    <property type="entry name" value="Transglutaminase-like"/>
    <property type="match status" value="1"/>
</dbReference>
<dbReference type="InterPro" id="IPR014756">
    <property type="entry name" value="Ig_E-set"/>
</dbReference>
<dbReference type="InterPro" id="IPR013783">
    <property type="entry name" value="Ig-like_fold"/>
</dbReference>
<sequence>DSPAPGLDTHVHVELNKGPYEDKLWWCKTEENGECGLILSLHPPADCIIGEWDIFVKTSAPSDESVNYYLYDHNSPFYVLFNPWCEADQVYLDSADLLEDYVLNESLTIFVGTKEQLNYKHWYTGQNSTYGFCRPFQIV</sequence>
<accession>A0A0L8GW76</accession>
<evidence type="ECO:0000313" key="1">
    <source>
        <dbReference type="EMBL" id="KOF81316.1"/>
    </source>
</evidence>
<dbReference type="PANTHER" id="PTHR11590:SF40">
    <property type="entry name" value="HEMOCYTE PROTEIN-GLUTAMINE GAMMA-GLUTAMYLTRANSFERASE-LIKE PROTEIN"/>
    <property type="match status" value="1"/>
</dbReference>
<proteinExistence type="predicted"/>
<dbReference type="PANTHER" id="PTHR11590">
    <property type="entry name" value="PROTEIN-GLUTAMINE GAMMA-GLUTAMYLTRANSFERASE"/>
    <property type="match status" value="1"/>
</dbReference>
<dbReference type="Gene3D" id="2.60.40.10">
    <property type="entry name" value="Immunoglobulins"/>
    <property type="match status" value="1"/>
</dbReference>
<reference evidence="1" key="1">
    <citation type="submission" date="2015-07" db="EMBL/GenBank/DDBJ databases">
        <title>MeaNS - Measles Nucleotide Surveillance Program.</title>
        <authorList>
            <person name="Tran T."/>
            <person name="Druce J."/>
        </authorList>
    </citation>
    <scope>NUCLEOTIDE SEQUENCE</scope>
    <source>
        <strain evidence="1">UCB-OBI-ISO-001</strain>
        <tissue evidence="1">Gonad</tissue>
    </source>
</reference>
<dbReference type="EMBL" id="KQ420096">
    <property type="protein sequence ID" value="KOF81316.1"/>
    <property type="molecule type" value="Genomic_DNA"/>
</dbReference>
<feature type="non-terminal residue" evidence="1">
    <location>
        <position position="1"/>
    </location>
</feature>
<protein>
    <submittedName>
        <fullName evidence="1">Uncharacterized protein</fullName>
    </submittedName>
</protein>
<dbReference type="AlphaFoldDB" id="A0A0L8GW76"/>
<gene>
    <name evidence="1" type="ORF">OCBIM_22026704mg</name>
</gene>
<organism evidence="1">
    <name type="scientific">Octopus bimaculoides</name>
    <name type="common">California two-spotted octopus</name>
    <dbReference type="NCBI Taxonomy" id="37653"/>
    <lineage>
        <taxon>Eukaryota</taxon>
        <taxon>Metazoa</taxon>
        <taxon>Spiralia</taxon>
        <taxon>Lophotrochozoa</taxon>
        <taxon>Mollusca</taxon>
        <taxon>Cephalopoda</taxon>
        <taxon>Coleoidea</taxon>
        <taxon>Octopodiformes</taxon>
        <taxon>Octopoda</taxon>
        <taxon>Incirrata</taxon>
        <taxon>Octopodidae</taxon>
        <taxon>Octopus</taxon>
    </lineage>
</organism>
<dbReference type="InterPro" id="IPR050779">
    <property type="entry name" value="Transglutaminase"/>
</dbReference>